<dbReference type="SUPFAM" id="SSF46785">
    <property type="entry name" value="Winged helix' DNA-binding domain"/>
    <property type="match status" value="1"/>
</dbReference>
<dbReference type="PRINTS" id="PR00598">
    <property type="entry name" value="HTHMARR"/>
</dbReference>
<dbReference type="EMBL" id="QNRK01000046">
    <property type="protein sequence ID" value="RBP03097.1"/>
    <property type="molecule type" value="Genomic_DNA"/>
</dbReference>
<gene>
    <name evidence="5" type="ORF">DFR50_14621</name>
</gene>
<keyword evidence="1" id="KW-0805">Transcription regulation</keyword>
<dbReference type="InterPro" id="IPR052067">
    <property type="entry name" value="Metal_resp_HTH_trans_reg"/>
</dbReference>
<sequence length="169" mass="18579">MTMPSLQTVPESEAEDDRRSALAIDMDAFIPAALTNLAQKITATASATYRPRFGVGITDWRVIALLAAEPWIAPVQICESTGLDKAAVSRALRDLLAEGLIEARAGDSNRRRVPVALTAKGLAVHDRIVGLALERQERLLEGFSAEERAQLRDFIVRMRRRVETIKASD</sequence>
<accession>A0A366EL07</accession>
<dbReference type="GO" id="GO:0003700">
    <property type="term" value="F:DNA-binding transcription factor activity"/>
    <property type="evidence" value="ECO:0007669"/>
    <property type="project" value="InterPro"/>
</dbReference>
<evidence type="ECO:0000259" key="4">
    <source>
        <dbReference type="PROSITE" id="PS50995"/>
    </source>
</evidence>
<comment type="caution">
    <text evidence="5">The sequence shown here is derived from an EMBL/GenBank/DDBJ whole genome shotgun (WGS) entry which is preliminary data.</text>
</comment>
<dbReference type="AlphaFoldDB" id="A0A366EL07"/>
<evidence type="ECO:0000313" key="5">
    <source>
        <dbReference type="EMBL" id="RBP03097.1"/>
    </source>
</evidence>
<dbReference type="Pfam" id="PF12802">
    <property type="entry name" value="MarR_2"/>
    <property type="match status" value="1"/>
</dbReference>
<keyword evidence="2 5" id="KW-0238">DNA-binding</keyword>
<dbReference type="GO" id="GO:0003677">
    <property type="term" value="F:DNA binding"/>
    <property type="evidence" value="ECO:0007669"/>
    <property type="project" value="UniProtKB-KW"/>
</dbReference>
<dbReference type="PANTHER" id="PTHR35790:SF4">
    <property type="entry name" value="HTH-TYPE TRANSCRIPTIONAL REGULATOR PCHR"/>
    <property type="match status" value="1"/>
</dbReference>
<evidence type="ECO:0000256" key="3">
    <source>
        <dbReference type="ARBA" id="ARBA00023163"/>
    </source>
</evidence>
<keyword evidence="6" id="KW-1185">Reference proteome</keyword>
<reference evidence="5 6" key="1">
    <citation type="submission" date="2018-06" db="EMBL/GenBank/DDBJ databases">
        <title>Genomic Encyclopedia of Type Strains, Phase IV (KMG-IV): sequencing the most valuable type-strain genomes for metagenomic binning, comparative biology and taxonomic classification.</title>
        <authorList>
            <person name="Goeker M."/>
        </authorList>
    </citation>
    <scope>NUCLEOTIDE SEQUENCE [LARGE SCALE GENOMIC DNA]</scope>
    <source>
        <strain evidence="5 6">DSM 24875</strain>
    </source>
</reference>
<dbReference type="Proteomes" id="UP000253529">
    <property type="component" value="Unassembled WGS sequence"/>
</dbReference>
<dbReference type="OrthoDB" id="8906692at2"/>
<evidence type="ECO:0000256" key="1">
    <source>
        <dbReference type="ARBA" id="ARBA00023015"/>
    </source>
</evidence>
<evidence type="ECO:0000313" key="6">
    <source>
        <dbReference type="Proteomes" id="UP000253529"/>
    </source>
</evidence>
<dbReference type="RefSeq" id="WP_113892988.1">
    <property type="nucleotide sequence ID" value="NZ_QNRK01000046.1"/>
</dbReference>
<dbReference type="Gene3D" id="1.10.10.10">
    <property type="entry name" value="Winged helix-like DNA-binding domain superfamily/Winged helix DNA-binding domain"/>
    <property type="match status" value="1"/>
</dbReference>
<dbReference type="InterPro" id="IPR036390">
    <property type="entry name" value="WH_DNA-bd_sf"/>
</dbReference>
<feature type="domain" description="HTH marR-type" evidence="4">
    <location>
        <begin position="27"/>
        <end position="160"/>
    </location>
</feature>
<name>A0A366EL07_9HYPH</name>
<evidence type="ECO:0000256" key="2">
    <source>
        <dbReference type="ARBA" id="ARBA00023125"/>
    </source>
</evidence>
<proteinExistence type="predicted"/>
<dbReference type="InterPro" id="IPR036388">
    <property type="entry name" value="WH-like_DNA-bd_sf"/>
</dbReference>
<dbReference type="PROSITE" id="PS01117">
    <property type="entry name" value="HTH_MARR_1"/>
    <property type="match status" value="1"/>
</dbReference>
<protein>
    <submittedName>
        <fullName evidence="5">DNA-binding MarR family transcriptional regulator</fullName>
    </submittedName>
</protein>
<dbReference type="PROSITE" id="PS50995">
    <property type="entry name" value="HTH_MARR_2"/>
    <property type="match status" value="1"/>
</dbReference>
<dbReference type="InterPro" id="IPR023187">
    <property type="entry name" value="Tscrpt_reg_MarR-type_CS"/>
</dbReference>
<dbReference type="PANTHER" id="PTHR35790">
    <property type="entry name" value="HTH-TYPE TRANSCRIPTIONAL REGULATOR PCHR"/>
    <property type="match status" value="1"/>
</dbReference>
<dbReference type="InterPro" id="IPR000835">
    <property type="entry name" value="HTH_MarR-typ"/>
</dbReference>
<dbReference type="SMART" id="SM00347">
    <property type="entry name" value="HTH_MARR"/>
    <property type="match status" value="1"/>
</dbReference>
<keyword evidence="3" id="KW-0804">Transcription</keyword>
<organism evidence="5 6">
    <name type="scientific">Roseiarcus fermentans</name>
    <dbReference type="NCBI Taxonomy" id="1473586"/>
    <lineage>
        <taxon>Bacteria</taxon>
        <taxon>Pseudomonadati</taxon>
        <taxon>Pseudomonadota</taxon>
        <taxon>Alphaproteobacteria</taxon>
        <taxon>Hyphomicrobiales</taxon>
        <taxon>Roseiarcaceae</taxon>
        <taxon>Roseiarcus</taxon>
    </lineage>
</organism>